<feature type="transmembrane region" description="Helical" evidence="5">
    <location>
        <begin position="406"/>
        <end position="424"/>
    </location>
</feature>
<feature type="transmembrane region" description="Helical" evidence="5">
    <location>
        <begin position="100"/>
        <end position="122"/>
    </location>
</feature>
<feature type="transmembrane region" description="Helical" evidence="5">
    <location>
        <begin position="369"/>
        <end position="394"/>
    </location>
</feature>
<organism evidence="6 7">
    <name type="scientific">Acidianus infernus</name>
    <dbReference type="NCBI Taxonomy" id="12915"/>
    <lineage>
        <taxon>Archaea</taxon>
        <taxon>Thermoproteota</taxon>
        <taxon>Thermoprotei</taxon>
        <taxon>Sulfolobales</taxon>
        <taxon>Sulfolobaceae</taxon>
        <taxon>Acidianus</taxon>
    </lineage>
</organism>
<evidence type="ECO:0000256" key="4">
    <source>
        <dbReference type="ARBA" id="ARBA00023136"/>
    </source>
</evidence>
<dbReference type="Proteomes" id="UP000440125">
    <property type="component" value="Unassembled WGS sequence"/>
</dbReference>
<evidence type="ECO:0000313" key="7">
    <source>
        <dbReference type="Proteomes" id="UP000440125"/>
    </source>
</evidence>
<dbReference type="PANTHER" id="PTHR47547">
    <property type="match status" value="1"/>
</dbReference>
<dbReference type="Gene3D" id="1.20.1740.10">
    <property type="entry name" value="Amino acid/polyamine transporter I"/>
    <property type="match status" value="1"/>
</dbReference>
<keyword evidence="2 5" id="KW-0812">Transmembrane</keyword>
<dbReference type="RefSeq" id="WP_155864208.1">
    <property type="nucleotide sequence ID" value="NZ_WFIY01000004.1"/>
</dbReference>
<dbReference type="AlphaFoldDB" id="A0A6A9QHK0"/>
<feature type="transmembrane region" description="Helical" evidence="5">
    <location>
        <begin position="344"/>
        <end position="363"/>
    </location>
</feature>
<evidence type="ECO:0000256" key="3">
    <source>
        <dbReference type="ARBA" id="ARBA00022989"/>
    </source>
</evidence>
<feature type="transmembrane region" description="Helical" evidence="5">
    <location>
        <begin position="481"/>
        <end position="502"/>
    </location>
</feature>
<feature type="transmembrane region" description="Helical" evidence="5">
    <location>
        <begin position="134"/>
        <end position="153"/>
    </location>
</feature>
<comment type="caution">
    <text evidence="6">The sequence shown here is derived from an EMBL/GenBank/DDBJ whole genome shotgun (WGS) entry which is preliminary data.</text>
</comment>
<dbReference type="EMBL" id="WFIY01000004">
    <property type="protein sequence ID" value="MUM65795.1"/>
    <property type="molecule type" value="Genomic_DNA"/>
</dbReference>
<evidence type="ECO:0000256" key="2">
    <source>
        <dbReference type="ARBA" id="ARBA00022692"/>
    </source>
</evidence>
<protein>
    <submittedName>
        <fullName evidence="6">Amino acid permease</fullName>
    </submittedName>
</protein>
<comment type="subcellular location">
    <subcellularLocation>
        <location evidence="1">Membrane</location>
        <topology evidence="1">Multi-pass membrane protein</topology>
    </subcellularLocation>
</comment>
<feature type="transmembrane region" description="Helical" evidence="5">
    <location>
        <begin position="49"/>
        <end position="67"/>
    </location>
</feature>
<dbReference type="Pfam" id="PF13520">
    <property type="entry name" value="AA_permease_2"/>
    <property type="match status" value="1"/>
</dbReference>
<feature type="transmembrane region" description="Helical" evidence="5">
    <location>
        <begin position="233"/>
        <end position="252"/>
    </location>
</feature>
<feature type="transmembrane region" description="Helical" evidence="5">
    <location>
        <begin position="165"/>
        <end position="184"/>
    </location>
</feature>
<evidence type="ECO:0000256" key="1">
    <source>
        <dbReference type="ARBA" id="ARBA00004141"/>
    </source>
</evidence>
<gene>
    <name evidence="6" type="ORF">D1867_11225</name>
</gene>
<dbReference type="InterPro" id="IPR002293">
    <property type="entry name" value="AA/rel_permease1"/>
</dbReference>
<keyword evidence="7" id="KW-1185">Reference proteome</keyword>
<dbReference type="OrthoDB" id="43026at2157"/>
<feature type="transmembrane region" description="Helical" evidence="5">
    <location>
        <begin position="294"/>
        <end position="323"/>
    </location>
</feature>
<feature type="transmembrane region" description="Helical" evidence="5">
    <location>
        <begin position="457"/>
        <end position="475"/>
    </location>
</feature>
<feature type="transmembrane region" description="Helical" evidence="5">
    <location>
        <begin position="430"/>
        <end position="450"/>
    </location>
</feature>
<evidence type="ECO:0000313" key="6">
    <source>
        <dbReference type="EMBL" id="MUM65795.1"/>
    </source>
</evidence>
<feature type="transmembrane region" description="Helical" evidence="5">
    <location>
        <begin position="196"/>
        <end position="221"/>
    </location>
</feature>
<dbReference type="InterPro" id="IPR052962">
    <property type="entry name" value="AA_Transporter_AGT"/>
</dbReference>
<accession>A0A6A9QHK0</accession>
<keyword evidence="3 5" id="KW-1133">Transmembrane helix</keyword>
<reference evidence="6 7" key="1">
    <citation type="submission" date="2019-10" db="EMBL/GenBank/DDBJ databases">
        <title>Genome Sequences from Six Type Strain Members of the Archaeal Family Sulfolobaceae: Acidianus ambivalens, Acidianus infernus, Metallosphaera prunae, Stygiolobus azoricus, Sulfolobus metallicus, and Sulfurisphaera ohwakuensis.</title>
        <authorList>
            <person name="Counts J.A."/>
            <person name="Kelly R.M."/>
        </authorList>
    </citation>
    <scope>NUCLEOTIDE SEQUENCE [LARGE SCALE GENOMIC DNA]</scope>
    <source>
        <strain evidence="6 7">DSM 3191</strain>
    </source>
</reference>
<dbReference type="PANTHER" id="PTHR47547:SF1">
    <property type="entry name" value="ASPARTATE-PROTON SYMPORTER"/>
    <property type="match status" value="1"/>
</dbReference>
<evidence type="ECO:0000256" key="5">
    <source>
        <dbReference type="SAM" id="Phobius"/>
    </source>
</evidence>
<dbReference type="GO" id="GO:0022857">
    <property type="term" value="F:transmembrane transporter activity"/>
    <property type="evidence" value="ECO:0007669"/>
    <property type="project" value="InterPro"/>
</dbReference>
<dbReference type="PIRSF" id="PIRSF006060">
    <property type="entry name" value="AA_transporter"/>
    <property type="match status" value="1"/>
</dbReference>
<proteinExistence type="predicted"/>
<feature type="transmembrane region" description="Helical" evidence="5">
    <location>
        <begin position="17"/>
        <end position="37"/>
    </location>
</feature>
<dbReference type="GO" id="GO:0016020">
    <property type="term" value="C:membrane"/>
    <property type="evidence" value="ECO:0007669"/>
    <property type="project" value="UniProtKB-SubCell"/>
</dbReference>
<keyword evidence="4 5" id="KW-0472">Membrane</keyword>
<sequence length="521" mass="56940">MTGTPDKGKHLRKEIGFLELFIIGLAGAVATAVFFSQVEMTALAGPGSLIAWLVGIFFYFTIGLTYIELSQTYPEAGGPSRYSIYSHGVVTNLINATADLIWYLFIPPIEAFATIEGLYFIFPQLLNKQGYPTLLGAIVGVVILIAYIPFNYYGIKLFAKITAGFGSVKIIFYVLPVLALLLLFSNPQNFTAYHGVLPFGIAGIFAAMPYAMFAFGSARVVPDFAEETKDKRHIVYALLLTILGQAAIYILYDLTLILTVNWKAFGITPGDWSGLSKVTGNPFVILTSSYDLKIFLIIILISAIAGPFLTGYIYMGSGSRVLLAMGRSRFVSSAMRQLHEKYAIPYWGLMVFAVVGALITFLFAPIPSIYGLISDSVVAGYLGFATNPIALVVLRRQGVTKYKIPLGNVISAIAFVGSSLIVFWSGWPAVPYSVLLLTIASAVFAAIGKATKDFKESIWYMTYIAFLTIMTYIGSDGALNIIPFIDATIITALVSLAVFYPWGIISGLKKENYLEHEKEIE</sequence>
<name>A0A6A9QHK0_ACIIN</name>